<sequence length="624" mass="71818">MLISALNQYYDVLIEKNELPPAGYEKLDISYLIALTEDGKLDHITDIRTKIEEKNKKGKIKVLLNPKPFMFPERNTFRGIKTNYVEHRGGYIFGLEFRTEGEALSLETKGATEEKRAKLSKQHQDFLGEVNKDFKFIQSPIAKAYYLFSQNWQPEHETENSELLKIKKDLNTAKFAFCLASDSRILLQNDKKVKEHWRQVEEDHAVKTQEDIEQCAISGEMLPIARLHDVLKSGKGIGVRDAGINPSLVNFNCDSFESYSHNQGQNACISDKVMKHYTQALNWLLASQKNHSYLNGMTLVYWSQDGNQNNDQLVMKLFSRDPQYNNADQLDTALDKLIADINQGMITTERLEAMYGAINPNTDYYIVGLAPNSSRVQVKFIYRQKFGKLLTNIAKHQRDLKINNSTRPVQLWQLKKELTSPKTSHPEVNDVPFASIFKSIILGTVYPTWCFSTMLRRIRTDHNTEDSSYIRMNDVRVGLIKAYLIRKTKEEIAMSLDKSNTNPAYLCGRLFAVLEEIQEDAAKPHTLNRTIEDAYFSSACVRPASIFPKLMKLSQHHMAKLKRNQPGWAVNDQKRLNEIIEKMGDEFPKVLNLDDQGRFTLGYYQQRAEKYKKANQETKGEETK</sequence>
<evidence type="ECO:0000313" key="1">
    <source>
        <dbReference type="EMBL" id="MQM73557.1"/>
    </source>
</evidence>
<reference evidence="1" key="1">
    <citation type="journal article" date="2020" name="Appl. Environ. Microbiol.">
        <title>Medium-Chain Fatty Acid Synthesis by 'Candidatus Weimeria bifida' gen. nov., sp. nov., and 'Candidatus Pseudoramibacter fermentans' sp. nov.</title>
        <authorList>
            <person name="Scarborough M.J."/>
            <person name="Myers K.S."/>
            <person name="Donohue T.J."/>
            <person name="Noguera D.R."/>
        </authorList>
    </citation>
    <scope>NUCLEOTIDE SEQUENCE</scope>
    <source>
        <strain evidence="1">EUB1.1</strain>
    </source>
</reference>
<dbReference type="NCBIfam" id="TIGR01863">
    <property type="entry name" value="cas_Csd1"/>
    <property type="match status" value="1"/>
</dbReference>
<dbReference type="Proteomes" id="UP000473648">
    <property type="component" value="Unassembled WGS sequence"/>
</dbReference>
<proteinExistence type="predicted"/>
<dbReference type="AlphaFoldDB" id="A0A6L5GTM6"/>
<dbReference type="InterPro" id="IPR010144">
    <property type="entry name" value="CRISPR-assoc_prot_Csd1-typ"/>
</dbReference>
<evidence type="ECO:0000313" key="2">
    <source>
        <dbReference type="Proteomes" id="UP000473648"/>
    </source>
</evidence>
<dbReference type="EMBL" id="VOGB01000005">
    <property type="protein sequence ID" value="MQM73557.1"/>
    <property type="molecule type" value="Genomic_DNA"/>
</dbReference>
<name>A0A6L5GTM6_9FIRM</name>
<keyword evidence="2" id="KW-1185">Reference proteome</keyword>
<dbReference type="Pfam" id="PF09709">
    <property type="entry name" value="Cas_Csd1"/>
    <property type="match status" value="1"/>
</dbReference>
<comment type="caution">
    <text evidence="1">The sequence shown here is derived from an EMBL/GenBank/DDBJ whole genome shotgun (WGS) entry which is preliminary data.</text>
</comment>
<accession>A0A6L5GTM6</accession>
<gene>
    <name evidence="1" type="primary">cas8c</name>
    <name evidence="1" type="ORF">FRC53_09130</name>
</gene>
<organism evidence="1 2">
    <name type="scientific">Candidatus Pseudoramibacter fermentans</name>
    <dbReference type="NCBI Taxonomy" id="2594427"/>
    <lineage>
        <taxon>Bacteria</taxon>
        <taxon>Bacillati</taxon>
        <taxon>Bacillota</taxon>
        <taxon>Clostridia</taxon>
        <taxon>Eubacteriales</taxon>
        <taxon>Eubacteriaceae</taxon>
        <taxon>Pseudoramibacter</taxon>
    </lineage>
</organism>
<protein>
    <submittedName>
        <fullName evidence="1">Type I-C CRISPR-associated protein Cas8c/Csd1</fullName>
    </submittedName>
</protein>